<evidence type="ECO:0000313" key="2">
    <source>
        <dbReference type="Proteomes" id="UP000035704"/>
    </source>
</evidence>
<accession>A0A0D8IE35</accession>
<gene>
    <name evidence="1" type="ORF">CACET_c10350</name>
</gene>
<dbReference type="STRING" id="84022.CACET_c10350"/>
<organism evidence="1 2">
    <name type="scientific">Clostridium aceticum</name>
    <dbReference type="NCBI Taxonomy" id="84022"/>
    <lineage>
        <taxon>Bacteria</taxon>
        <taxon>Bacillati</taxon>
        <taxon>Bacillota</taxon>
        <taxon>Clostridia</taxon>
        <taxon>Eubacteriales</taxon>
        <taxon>Clostridiaceae</taxon>
        <taxon>Clostridium</taxon>
    </lineage>
</organism>
<dbReference type="InterPro" id="IPR050340">
    <property type="entry name" value="Cytosolic_Fe-S_CAF"/>
</dbReference>
<dbReference type="Gene3D" id="3.40.950.10">
    <property type="entry name" value="Fe-only Hydrogenase (Larger Subunit), Chain L, domain 3"/>
    <property type="match status" value="1"/>
</dbReference>
<reference evidence="1 2" key="1">
    <citation type="submission" date="2014-10" db="EMBL/GenBank/DDBJ databases">
        <title>Genome sequence of Clostridium aceticum DSM 1496.</title>
        <authorList>
            <person name="Poehlein A."/>
            <person name="Schiel-Bengelsdorf B."/>
            <person name="Gottschalk G."/>
            <person name="Duerre P."/>
            <person name="Daniel R."/>
        </authorList>
    </citation>
    <scope>NUCLEOTIDE SEQUENCE [LARGE SCALE GENOMIC DNA]</scope>
    <source>
        <strain evidence="1 2">DSM 1496</strain>
    </source>
</reference>
<dbReference type="InterPro" id="IPR007202">
    <property type="entry name" value="4Fe-4S_dom"/>
</dbReference>
<dbReference type="Proteomes" id="UP000035704">
    <property type="component" value="Chromosome"/>
</dbReference>
<dbReference type="OrthoDB" id="9798098at2"/>
<dbReference type="SUPFAM" id="SSF53920">
    <property type="entry name" value="Fe-only hydrogenase"/>
    <property type="match status" value="1"/>
</dbReference>
<dbReference type="PANTHER" id="PTHR11615">
    <property type="entry name" value="NITRATE, FORMATE, IRON DEHYDROGENASE"/>
    <property type="match status" value="1"/>
</dbReference>
<dbReference type="PATRIC" id="fig|84022.5.peg.2291"/>
<dbReference type="SMART" id="SM00091">
    <property type="entry name" value="PAS"/>
    <property type="match status" value="1"/>
</dbReference>
<dbReference type="PROSITE" id="PS51379">
    <property type="entry name" value="4FE4S_FER_2"/>
    <property type="match status" value="2"/>
</dbReference>
<dbReference type="AlphaFoldDB" id="A0A0D8IE35"/>
<name>A0A0D8IE35_9CLOT</name>
<dbReference type="InterPro" id="IPR004108">
    <property type="entry name" value="Fe_hydrogenase_lsu_C"/>
</dbReference>
<dbReference type="InterPro" id="IPR017900">
    <property type="entry name" value="4Fe4S_Fe_S_CS"/>
</dbReference>
<sequence>MNNSYDLTLSEHGCKDCYKCVRNCPVKAIYLKENTTEISPSRCIACGKCFTVCPRNNKAMANSSIRVKALMNSNRTLVASIDPTFVAYFGKNYKKLITALRKLGFQYIEETSVASDILFNKYKEVWTTDQQKYYITSNCSAVNLMVQKYYPELINYMLPILPPMMIHANLLKEKYGSKSKVVFFGPCIAARIEANDESLQEIQKLDAVMSFKELREWIISEGITLKRLEDGCFDQEGSKEGKIYAALGLPIVEEELYGGKDFIKVHGAQNSREVLDSIKQEELDPAIIEINFCLNGCIGGPNFHNAEENLFSRTKQVKQYARNTAGTPSKEAVEFSDGCRRNFFDKRVWNELPNNLEIRKILKEMGKFKKEDELDCGTCGYETCREKAIAIYNGMDKTDMCLPYMRKKCETLSNLIFEHSPNFLFLVNRSLEILSINPAAIRHLNIEKTHDNKLHLTTVLDCLDYLEVFETKQNISGQKVYLEMQNLTVMQNLIYIEEQDAILAVLNNITTEEERVKQLMEVRQKTGEMVQKVIKKQMTIAQEICSVLGETTAETKVILKKFLDLTVEKSGDE</sequence>
<protein>
    <submittedName>
        <fullName evidence="1">Iron only hydrogenase large subunit</fullName>
    </submittedName>
</protein>
<dbReference type="Pfam" id="PF02906">
    <property type="entry name" value="Fe_hyd_lg_C"/>
    <property type="match status" value="1"/>
</dbReference>
<dbReference type="InterPro" id="IPR009016">
    <property type="entry name" value="Fe_hydrogenase"/>
</dbReference>
<dbReference type="KEGG" id="cace:CACET_c10350"/>
<proteinExistence type="predicted"/>
<dbReference type="Gene3D" id="3.30.70.20">
    <property type="match status" value="1"/>
</dbReference>
<keyword evidence="2" id="KW-1185">Reference proteome</keyword>
<dbReference type="Gene3D" id="1.10.15.40">
    <property type="entry name" value="Electron transport complex subunit B, putative Fe-S cluster"/>
    <property type="match status" value="1"/>
</dbReference>
<dbReference type="RefSeq" id="WP_044823334.1">
    <property type="nucleotide sequence ID" value="NZ_CP009687.1"/>
</dbReference>
<dbReference type="PROSITE" id="PS51656">
    <property type="entry name" value="4FE4S"/>
    <property type="match status" value="1"/>
</dbReference>
<dbReference type="PROSITE" id="PS00198">
    <property type="entry name" value="4FE4S_FER_1"/>
    <property type="match status" value="1"/>
</dbReference>
<dbReference type="EMBL" id="CP009687">
    <property type="protein sequence ID" value="AKL94538.1"/>
    <property type="molecule type" value="Genomic_DNA"/>
</dbReference>
<dbReference type="SUPFAM" id="SSF54862">
    <property type="entry name" value="4Fe-4S ferredoxins"/>
    <property type="match status" value="1"/>
</dbReference>
<evidence type="ECO:0000313" key="1">
    <source>
        <dbReference type="EMBL" id="AKL94538.1"/>
    </source>
</evidence>
<dbReference type="InterPro" id="IPR000014">
    <property type="entry name" value="PAS"/>
</dbReference>
<dbReference type="InterPro" id="IPR017896">
    <property type="entry name" value="4Fe4S_Fe-S-bd"/>
</dbReference>
<dbReference type="Pfam" id="PF04060">
    <property type="entry name" value="FeS"/>
    <property type="match status" value="1"/>
</dbReference>
<dbReference type="Pfam" id="PF12838">
    <property type="entry name" value="Fer4_7"/>
    <property type="match status" value="1"/>
</dbReference>
<dbReference type="GO" id="GO:0051536">
    <property type="term" value="F:iron-sulfur cluster binding"/>
    <property type="evidence" value="ECO:0007669"/>
    <property type="project" value="InterPro"/>
</dbReference>